<evidence type="ECO:0000313" key="1">
    <source>
        <dbReference type="EMBL" id="KAJ1949446.1"/>
    </source>
</evidence>
<dbReference type="EMBL" id="JANBPW010000454">
    <property type="protein sequence ID" value="KAJ1949446.1"/>
    <property type="molecule type" value="Genomic_DNA"/>
</dbReference>
<name>A0ACC1JEW0_9FUNG</name>
<sequence length="534" mass="60477">MADQCPTDNVAMKLSVDMHVSAVQAAVAMKNPKLVRSVYNQAIRYMRESPNTRPSGIASLRRFFAALVYPSVVAEELSSGTDRKWDAARLGPAFLMQTFEDAKSIMPGMEATRCLMLQYALRAMVQTGQWTRALRIYQAVQWNHAKTGPKPTTHVDVSGVILTSAITTEMVRGLGRNSQMDEARRILMDAPQNIRSVYMWNAFLSAVVDQIGAVYSPNNGSRYDLEYLDLQLHCMKKVHGIQPDHTTETIRMRALLRSGEWKRAVKCFRRIQRAAPEDIVAWDTLVRGLMMADDRAANNCGWEMVDELVQNALPDMADARMADTVLKFALPMVASSFCERNPESMARILQWAEKRMGKDRKSTYAIVVGALLRAGQVDSALEIHRTMRARGFWPSRAISCMIAEELAKKDSGRAEAFIETQVSPHYFASAYSAVLKAVLVTRDYEAAWRLMDAHYPVVQLPEDHGQMPFPDSIMYHRALQMARTHGDWEELRRVLSRMRHHLELSRDEFPQFATRIAQLLHNYKYAGTSPCGHT</sequence>
<protein>
    <submittedName>
        <fullName evidence="1">Uncharacterized protein</fullName>
    </submittedName>
</protein>
<gene>
    <name evidence="1" type="ORF">FBU59_001143</name>
</gene>
<comment type="caution">
    <text evidence="1">The sequence shown here is derived from an EMBL/GenBank/DDBJ whole genome shotgun (WGS) entry which is preliminary data.</text>
</comment>
<proteinExistence type="predicted"/>
<organism evidence="1 2">
    <name type="scientific">Linderina macrospora</name>
    <dbReference type="NCBI Taxonomy" id="4868"/>
    <lineage>
        <taxon>Eukaryota</taxon>
        <taxon>Fungi</taxon>
        <taxon>Fungi incertae sedis</taxon>
        <taxon>Zoopagomycota</taxon>
        <taxon>Kickxellomycotina</taxon>
        <taxon>Kickxellomycetes</taxon>
        <taxon>Kickxellales</taxon>
        <taxon>Kickxellaceae</taxon>
        <taxon>Linderina</taxon>
    </lineage>
</organism>
<accession>A0ACC1JEW0</accession>
<keyword evidence="2" id="KW-1185">Reference proteome</keyword>
<dbReference type="Proteomes" id="UP001150603">
    <property type="component" value="Unassembled WGS sequence"/>
</dbReference>
<evidence type="ECO:0000313" key="2">
    <source>
        <dbReference type="Proteomes" id="UP001150603"/>
    </source>
</evidence>
<reference evidence="1" key="1">
    <citation type="submission" date="2022-07" db="EMBL/GenBank/DDBJ databases">
        <title>Phylogenomic reconstructions and comparative analyses of Kickxellomycotina fungi.</title>
        <authorList>
            <person name="Reynolds N.K."/>
            <person name="Stajich J.E."/>
            <person name="Barry K."/>
            <person name="Grigoriev I.V."/>
            <person name="Crous P."/>
            <person name="Smith M.E."/>
        </authorList>
    </citation>
    <scope>NUCLEOTIDE SEQUENCE</scope>
    <source>
        <strain evidence="1">NRRL 5244</strain>
    </source>
</reference>